<proteinExistence type="predicted"/>
<name>A0A2B7Y3A8_POLH7</name>
<dbReference type="Proteomes" id="UP000224634">
    <property type="component" value="Unassembled WGS sequence"/>
</dbReference>
<protein>
    <recommendedName>
        <fullName evidence="1">FHA domain-containing protein</fullName>
    </recommendedName>
</protein>
<dbReference type="AlphaFoldDB" id="A0A2B7Y3A8"/>
<dbReference type="InterPro" id="IPR000253">
    <property type="entry name" value="FHA_dom"/>
</dbReference>
<evidence type="ECO:0000313" key="2">
    <source>
        <dbReference type="EMBL" id="PGH15730.1"/>
    </source>
</evidence>
<evidence type="ECO:0000313" key="3">
    <source>
        <dbReference type="Proteomes" id="UP000224634"/>
    </source>
</evidence>
<dbReference type="InterPro" id="IPR008984">
    <property type="entry name" value="SMAD_FHA_dom_sf"/>
</dbReference>
<dbReference type="OrthoDB" id="4184576at2759"/>
<dbReference type="SUPFAM" id="SSF49879">
    <property type="entry name" value="SMAD/FHA domain"/>
    <property type="match status" value="1"/>
</dbReference>
<feature type="domain" description="FHA" evidence="1">
    <location>
        <begin position="89"/>
        <end position="143"/>
    </location>
</feature>
<sequence>MDSHFDFPSWNLCDTALIVVCPADEFAFLQANPAAVHPSLTPRGTWNSGVNWPKEVLKQSSESEATTDIPGDHPAALLLLEPPRNGGAYIFGRDNQHLKPDVAIPNSKVSRRHFCVYPDLRHRTWIIQDLSGKEMEIDGCTVNCTNEANARRALRYDHFNRVVFARNSYYPGVVLYIKPVWPEDSRYLTWDWQDPNLPELADLNLSWTLTSAVPSYSHILPPQEAASTPRFCVLDRRLCDNIELFYGQDLETGAMVNEHLLLPTSLCLLHHPYIVASCPFNAYPLADWVQTEPLDDWTTYALLRGILSALHILFMGGVAGVTISSDNVIVADLTPGEPHFWLTGVSYARPVPADRIKEKHSAEVKAAVRMVVDNHGNSKCFWNPCANTILAEFFPAQQDQLLSANDILDRFAQLTDGAADYSFKTERLLAEFPLRRLQLNGQVYYHRSELARMASALFSQAAEESEQIYTKILSTKPSKTFPGHEVEYLLEWEEVKTLFERFGKTFGINFWLTGKKGRDRRQEDESVVYFSAQVHISFHSRSGLWNLSQLINSIRPACPLEVWDADVCVEVCGDASCEGLYVDLSTFRRACCLLNVSPPAEPIESPGDEDEGDRFRAISGQSNNFGIADKKLLGTAIFNRSSRTLMYGGTEYSENKALELFPQDPFKGLHRAITQSMRQPQSLKTLCQAHLEPDISESQCVSLTESLPDDPYSFANFKKTRRKLLLQAKPDNLTEEWVETQFKRRRRSRADAVPENIVNGFPQQMHQEPARAVPYYSSSQASVLTTSTTRYSTSAVTSEVSWF</sequence>
<dbReference type="EMBL" id="PDNA01000080">
    <property type="protein sequence ID" value="PGH15730.1"/>
    <property type="molecule type" value="Genomic_DNA"/>
</dbReference>
<reference evidence="2 3" key="1">
    <citation type="submission" date="2017-10" db="EMBL/GenBank/DDBJ databases">
        <title>Comparative genomics in systemic dimorphic fungi from Ajellomycetaceae.</title>
        <authorList>
            <person name="Munoz J.F."/>
            <person name="Mcewen J.G."/>
            <person name="Clay O.K."/>
            <person name="Cuomo C.A."/>
        </authorList>
    </citation>
    <scope>NUCLEOTIDE SEQUENCE [LARGE SCALE GENOMIC DNA]</scope>
    <source>
        <strain evidence="2 3">UAMH7299</strain>
    </source>
</reference>
<comment type="caution">
    <text evidence="2">The sequence shown here is derived from an EMBL/GenBank/DDBJ whole genome shotgun (WGS) entry which is preliminary data.</text>
</comment>
<gene>
    <name evidence="2" type="ORF">AJ80_05438</name>
</gene>
<evidence type="ECO:0000259" key="1">
    <source>
        <dbReference type="PROSITE" id="PS50006"/>
    </source>
</evidence>
<dbReference type="CDD" id="cd00060">
    <property type="entry name" value="FHA"/>
    <property type="match status" value="1"/>
</dbReference>
<accession>A0A2B7Y3A8</accession>
<dbReference type="PROSITE" id="PS50006">
    <property type="entry name" value="FHA_DOMAIN"/>
    <property type="match status" value="1"/>
</dbReference>
<keyword evidence="3" id="KW-1185">Reference proteome</keyword>
<organism evidence="2 3">
    <name type="scientific">Polytolypa hystricis (strain UAMH7299)</name>
    <dbReference type="NCBI Taxonomy" id="1447883"/>
    <lineage>
        <taxon>Eukaryota</taxon>
        <taxon>Fungi</taxon>
        <taxon>Dikarya</taxon>
        <taxon>Ascomycota</taxon>
        <taxon>Pezizomycotina</taxon>
        <taxon>Eurotiomycetes</taxon>
        <taxon>Eurotiomycetidae</taxon>
        <taxon>Onygenales</taxon>
        <taxon>Onygenales incertae sedis</taxon>
        <taxon>Polytolypa</taxon>
    </lineage>
</organism>